<dbReference type="Pfam" id="PF15938">
    <property type="entry name" value="DUF4750"/>
    <property type="match status" value="1"/>
</dbReference>
<protein>
    <submittedName>
        <fullName evidence="4">Uncharacterized protein</fullName>
    </submittedName>
</protein>
<gene>
    <name evidence="4" type="ORF">GBAR_LOCUS11812</name>
</gene>
<accession>A0AA35RYU3</accession>
<proteinExistence type="predicted"/>
<dbReference type="Proteomes" id="UP001174909">
    <property type="component" value="Unassembled WGS sequence"/>
</dbReference>
<dbReference type="EMBL" id="CASHTH010001769">
    <property type="protein sequence ID" value="CAI8019672.1"/>
    <property type="molecule type" value="Genomic_DNA"/>
</dbReference>
<dbReference type="AlphaFoldDB" id="A0AA35RYU3"/>
<feature type="signal peptide" evidence="3">
    <location>
        <begin position="1"/>
        <end position="18"/>
    </location>
</feature>
<keyword evidence="3" id="KW-0732">Signal</keyword>
<evidence type="ECO:0000256" key="3">
    <source>
        <dbReference type="SAM" id="SignalP"/>
    </source>
</evidence>
<evidence type="ECO:0000256" key="1">
    <source>
        <dbReference type="SAM" id="MobiDB-lite"/>
    </source>
</evidence>
<organism evidence="4 5">
    <name type="scientific">Geodia barretti</name>
    <name type="common">Barrett's horny sponge</name>
    <dbReference type="NCBI Taxonomy" id="519541"/>
    <lineage>
        <taxon>Eukaryota</taxon>
        <taxon>Metazoa</taxon>
        <taxon>Porifera</taxon>
        <taxon>Demospongiae</taxon>
        <taxon>Heteroscleromorpha</taxon>
        <taxon>Tetractinellida</taxon>
        <taxon>Astrophorina</taxon>
        <taxon>Geodiidae</taxon>
        <taxon>Geodia</taxon>
    </lineage>
</organism>
<keyword evidence="2" id="KW-1133">Transmembrane helix</keyword>
<sequence length="195" mass="21573">TFWDVLQVLWIAAGVAVGHSVQLVRPLYTPIHTASNGSSFSCLEEEVYDRAKVAFLQLRLLKNTPLCGRCRKHNTSTSKSPSSIWSTPPVCNSILACQMTVLLEVVVGLFLVLFGVAAVILFIVLCWGLVWKLLLSRLGLFKELFSDLRGDKKEADSSQQGRGRRQVEHSTTRPPYSPTGGSSRKRIGVYSGDKH</sequence>
<dbReference type="InterPro" id="IPR031851">
    <property type="entry name" value="DUF4750"/>
</dbReference>
<keyword evidence="2" id="KW-0472">Membrane</keyword>
<name>A0AA35RYU3_GEOBA</name>
<feature type="non-terminal residue" evidence="4">
    <location>
        <position position="195"/>
    </location>
</feature>
<feature type="transmembrane region" description="Helical" evidence="2">
    <location>
        <begin position="101"/>
        <end position="130"/>
    </location>
</feature>
<keyword evidence="5" id="KW-1185">Reference proteome</keyword>
<evidence type="ECO:0000313" key="5">
    <source>
        <dbReference type="Proteomes" id="UP001174909"/>
    </source>
</evidence>
<feature type="region of interest" description="Disordered" evidence="1">
    <location>
        <begin position="151"/>
        <end position="195"/>
    </location>
</feature>
<feature type="chain" id="PRO_5041376660" evidence="3">
    <location>
        <begin position="19"/>
        <end position="195"/>
    </location>
</feature>
<comment type="caution">
    <text evidence="4">The sequence shown here is derived from an EMBL/GenBank/DDBJ whole genome shotgun (WGS) entry which is preliminary data.</text>
</comment>
<evidence type="ECO:0000256" key="2">
    <source>
        <dbReference type="SAM" id="Phobius"/>
    </source>
</evidence>
<keyword evidence="2" id="KW-0812">Transmembrane</keyword>
<evidence type="ECO:0000313" key="4">
    <source>
        <dbReference type="EMBL" id="CAI8019672.1"/>
    </source>
</evidence>
<reference evidence="4" key="1">
    <citation type="submission" date="2023-03" db="EMBL/GenBank/DDBJ databases">
        <authorList>
            <person name="Steffen K."/>
            <person name="Cardenas P."/>
        </authorList>
    </citation>
    <scope>NUCLEOTIDE SEQUENCE</scope>
</reference>